<organism evidence="1 2">
    <name type="scientific">Streptomyces scopuliridis</name>
    <dbReference type="NCBI Taxonomy" id="452529"/>
    <lineage>
        <taxon>Bacteria</taxon>
        <taxon>Bacillati</taxon>
        <taxon>Actinomycetota</taxon>
        <taxon>Actinomycetes</taxon>
        <taxon>Kitasatosporales</taxon>
        <taxon>Streptomycetaceae</taxon>
        <taxon>Streptomyces</taxon>
    </lineage>
</organism>
<dbReference type="EMBL" id="CP109109">
    <property type="protein sequence ID" value="WSB98856.1"/>
    <property type="molecule type" value="Genomic_DNA"/>
</dbReference>
<proteinExistence type="predicted"/>
<keyword evidence="1" id="KW-0547">Nucleotide-binding</keyword>
<evidence type="ECO:0000313" key="2">
    <source>
        <dbReference type="Proteomes" id="UP001348369"/>
    </source>
</evidence>
<reference evidence="1" key="1">
    <citation type="submission" date="2022-10" db="EMBL/GenBank/DDBJ databases">
        <title>The complete genomes of actinobacterial strains from the NBC collection.</title>
        <authorList>
            <person name="Joergensen T.S."/>
            <person name="Alvarez Arevalo M."/>
            <person name="Sterndorff E.B."/>
            <person name="Faurdal D."/>
            <person name="Vuksanovic O."/>
            <person name="Mourched A.-S."/>
            <person name="Charusanti P."/>
            <person name="Shaw S."/>
            <person name="Blin K."/>
            <person name="Weber T."/>
        </authorList>
    </citation>
    <scope>NUCLEOTIDE SEQUENCE</scope>
    <source>
        <strain evidence="1">NBC 01771</strain>
    </source>
</reference>
<dbReference type="Proteomes" id="UP001348369">
    <property type="component" value="Chromosome"/>
</dbReference>
<keyword evidence="2" id="KW-1185">Reference proteome</keyword>
<accession>A0ACD4ZM29</accession>
<name>A0ACD4ZM29_9ACTN</name>
<keyword evidence="1" id="KW-0067">ATP-binding</keyword>
<evidence type="ECO:0000313" key="1">
    <source>
        <dbReference type="EMBL" id="WSB98856.1"/>
    </source>
</evidence>
<gene>
    <name evidence="1" type="ORF">OG835_18770</name>
</gene>
<sequence length="567" mass="60423">MNVWSIARGHRVLLLAGTILGILGSAATLAQPLAIGEMIKAVAGDRSLFVPILLAAALFVTDAALAAAHAYAIGRAGENIVFDIRHVLTARLLRSRTAAFARWEQGDVFTRMVTDTSLARICMAQALAQIVTSGFMVIGGIALMAWIDPLLLAVTLLCLGLASVVSLLLARRVRKVAVINREDTSDFGSALMRVLGAMSTVKASRAEDRETERITGFARKARRSGVRVSALSAMLTPAMNVGTQVALTVVIAWGMARVATGAMPPADLTSFMMYLFYLVSPLVMLFMSIAQFQQGRAALDRIGELAGIEQEELDPDAAPVATRGHAIAFDRVSFSYPGSEEPVLDTVSFTVPDKGLTAIVGPSGAGKTTVFQLIERFYGPGSGTVLLGGTDTATMPLEQIRGQIGYVEQDHSLMRGTIRENLTYAAPDASEKDIADALRMAHLGEVIRALPDGLETELGERGAGLSGGQKQRLAIARTLLQRPHIVLLDEATANLDSEAEDALRDTITAISGTCAVIAIAHRISTITQADQIIVLDRGGVRATGTHTELTTTDDLYQRLSRHQEVAA</sequence>
<protein>
    <submittedName>
        <fullName evidence="1">ABC transporter ATP-binding protein/permease</fullName>
    </submittedName>
</protein>